<dbReference type="RefSeq" id="WP_323738975.1">
    <property type="nucleotide sequence ID" value="NZ_CP112933.1"/>
</dbReference>
<dbReference type="PANTHER" id="PTHR30153:SF2">
    <property type="entry name" value="REPLICATIVE DNA HELICASE"/>
    <property type="match status" value="1"/>
</dbReference>
<organism evidence="13 14">
    <name type="scientific">Candidatus Trichorickettsia mobilis</name>
    <dbReference type="NCBI Taxonomy" id="1346319"/>
    <lineage>
        <taxon>Bacteria</taxon>
        <taxon>Pseudomonadati</taxon>
        <taxon>Pseudomonadota</taxon>
        <taxon>Alphaproteobacteria</taxon>
        <taxon>Rickettsiales</taxon>
        <taxon>Rickettsiaceae</taxon>
        <taxon>Rickettsieae</taxon>
        <taxon>Candidatus Trichorickettsia</taxon>
    </lineage>
</organism>
<dbReference type="CDD" id="cd00984">
    <property type="entry name" value="DnaB_C"/>
    <property type="match status" value="1"/>
</dbReference>
<keyword evidence="2" id="KW-0639">Primosome</keyword>
<dbReference type="Proteomes" id="UP001326613">
    <property type="component" value="Plasmid unnamed1"/>
</dbReference>
<dbReference type="Gene3D" id="1.10.860.10">
    <property type="entry name" value="DNAb Helicase, Chain A"/>
    <property type="match status" value="1"/>
</dbReference>
<reference evidence="13 14" key="1">
    <citation type="submission" date="2022-10" db="EMBL/GenBank/DDBJ databases">
        <title>Host association and intracellularity evolved multiple times independently in the Rickettsiales.</title>
        <authorList>
            <person name="Castelli M."/>
            <person name="Nardi T."/>
            <person name="Gammuto L."/>
            <person name="Bellinzona G."/>
            <person name="Sabaneyeva E."/>
            <person name="Potekhin A."/>
            <person name="Serra V."/>
            <person name="Petroni G."/>
            <person name="Sassera D."/>
        </authorList>
    </citation>
    <scope>NUCLEOTIDE SEQUENCE [LARGE SCALE GENOMIC DNA]</scope>
    <source>
        <strain evidence="13 14">Kr 154-4</strain>
        <plasmid evidence="13 14">unnamed1</plasmid>
    </source>
</reference>
<dbReference type="InterPro" id="IPR027417">
    <property type="entry name" value="P-loop_NTPase"/>
</dbReference>
<feature type="domain" description="SF4 helicase" evidence="12">
    <location>
        <begin position="177"/>
        <end position="467"/>
    </location>
</feature>
<gene>
    <name evidence="13" type="ORF">Trichorick_01416</name>
</gene>
<keyword evidence="3" id="KW-0235">DNA replication</keyword>
<evidence type="ECO:0000256" key="7">
    <source>
        <dbReference type="ARBA" id="ARBA00022840"/>
    </source>
</evidence>
<dbReference type="Gene3D" id="3.40.50.300">
    <property type="entry name" value="P-loop containing nucleotide triphosphate hydrolases"/>
    <property type="match status" value="1"/>
</dbReference>
<comment type="similarity">
    <text evidence="1">Belongs to the helicase family. DnaB subfamily.</text>
</comment>
<keyword evidence="4" id="KW-0547">Nucleotide-binding</keyword>
<evidence type="ECO:0000256" key="5">
    <source>
        <dbReference type="ARBA" id="ARBA00022801"/>
    </source>
</evidence>
<evidence type="ECO:0000259" key="12">
    <source>
        <dbReference type="PROSITE" id="PS51199"/>
    </source>
</evidence>
<sequence length="470" mass="53634">MSNTENQQELYNLDLEQWLIGCMISPLTGYPGIISKVSSVLEENDFYHPCNGFLFKRLKEIDKATNDVYLYHLMLLNTDKDQWKAVSDIDIKSYLASARTNAAPITNSTSIITKVKELSIKRQMLDSLSKSVTKVKDPSTVAETVASDTISSIENLFNDNIATNEYIYDILDNFLNNDDEIQPISSGHSHIDYLLEGGFRNGQLIVLAGRTSMGKSAFAVNLALNACSQNKKVMFFSFEMPRKQVLCRILSNRLGFNSKKLKHKDNKHNLQEQHNAIKRYQIQEKDQIFISDEEVTSLSAFKNKCQTLKNQVGLDIVFIDYLQMISLKSESNNKQYQNKVYQIEEITRALKQIAIELEVPIVVLSQLSRGAEKREDRRPLMSDLRDSGAIEQDADTVMLLYREEYYLKQAEPAVYEKDKHADWAKKMDDARNVVEVIIAKNREGETGKVQLHADLGANKFTDLAQENSWN</sequence>
<geneLocation type="plasmid" evidence="13 14">
    <name>unnamed1</name>
</geneLocation>
<evidence type="ECO:0000256" key="11">
    <source>
        <dbReference type="ARBA" id="ARBA00048954"/>
    </source>
</evidence>
<dbReference type="PANTHER" id="PTHR30153">
    <property type="entry name" value="REPLICATIVE DNA HELICASE DNAB"/>
    <property type="match status" value="1"/>
</dbReference>
<dbReference type="SUPFAM" id="SSF52540">
    <property type="entry name" value="P-loop containing nucleoside triphosphate hydrolases"/>
    <property type="match status" value="1"/>
</dbReference>
<dbReference type="Pfam" id="PF00772">
    <property type="entry name" value="DnaB"/>
    <property type="match status" value="1"/>
</dbReference>
<dbReference type="InterPro" id="IPR036185">
    <property type="entry name" value="DNA_heli_DnaB-like_N_sf"/>
</dbReference>
<keyword evidence="8" id="KW-0238">DNA-binding</keyword>
<name>A0ABZ0UTY2_9RICK</name>
<keyword evidence="7" id="KW-0067">ATP-binding</keyword>
<evidence type="ECO:0000256" key="1">
    <source>
        <dbReference type="ARBA" id="ARBA00008428"/>
    </source>
</evidence>
<dbReference type="SUPFAM" id="SSF48024">
    <property type="entry name" value="N-terminal domain of DnaB helicase"/>
    <property type="match status" value="1"/>
</dbReference>
<dbReference type="EMBL" id="CP112933">
    <property type="protein sequence ID" value="WPY01503.1"/>
    <property type="molecule type" value="Genomic_DNA"/>
</dbReference>
<keyword evidence="5" id="KW-0378">Hydrolase</keyword>
<accession>A0ABZ0UTY2</accession>
<evidence type="ECO:0000256" key="3">
    <source>
        <dbReference type="ARBA" id="ARBA00022705"/>
    </source>
</evidence>
<evidence type="ECO:0000313" key="14">
    <source>
        <dbReference type="Proteomes" id="UP001326613"/>
    </source>
</evidence>
<keyword evidence="14" id="KW-1185">Reference proteome</keyword>
<evidence type="ECO:0000313" key="13">
    <source>
        <dbReference type="EMBL" id="WPY01503.1"/>
    </source>
</evidence>
<dbReference type="InterPro" id="IPR016136">
    <property type="entry name" value="DNA_helicase_N/primase_C"/>
</dbReference>
<evidence type="ECO:0000256" key="9">
    <source>
        <dbReference type="ARBA" id="ARBA00023235"/>
    </source>
</evidence>
<dbReference type="InterPro" id="IPR007694">
    <property type="entry name" value="DNA_helicase_DnaB-like_C"/>
</dbReference>
<evidence type="ECO:0000256" key="6">
    <source>
        <dbReference type="ARBA" id="ARBA00022806"/>
    </source>
</evidence>
<comment type="catalytic activity">
    <reaction evidence="11">
        <text>ATP + H2O = ADP + phosphate + H(+)</text>
        <dbReference type="Rhea" id="RHEA:13065"/>
        <dbReference type="ChEBI" id="CHEBI:15377"/>
        <dbReference type="ChEBI" id="CHEBI:15378"/>
        <dbReference type="ChEBI" id="CHEBI:30616"/>
        <dbReference type="ChEBI" id="CHEBI:43474"/>
        <dbReference type="ChEBI" id="CHEBI:456216"/>
        <dbReference type="EC" id="5.6.2.3"/>
    </reaction>
</comment>
<evidence type="ECO:0000256" key="10">
    <source>
        <dbReference type="ARBA" id="ARBA00044969"/>
    </source>
</evidence>
<evidence type="ECO:0000256" key="8">
    <source>
        <dbReference type="ARBA" id="ARBA00023125"/>
    </source>
</evidence>
<keyword evidence="6" id="KW-0347">Helicase</keyword>
<protein>
    <recommendedName>
        <fullName evidence="10">DNA 5'-3' helicase</fullName>
        <ecNumber evidence="10">5.6.2.3</ecNumber>
    </recommendedName>
</protein>
<keyword evidence="13" id="KW-0614">Plasmid</keyword>
<dbReference type="EC" id="5.6.2.3" evidence="10"/>
<dbReference type="InterPro" id="IPR007693">
    <property type="entry name" value="DNA_helicase_DnaB-like_N"/>
</dbReference>
<dbReference type="PROSITE" id="PS51199">
    <property type="entry name" value="SF4_HELICASE"/>
    <property type="match status" value="1"/>
</dbReference>
<proteinExistence type="inferred from homology"/>
<keyword evidence="9" id="KW-0413">Isomerase</keyword>
<evidence type="ECO:0000256" key="2">
    <source>
        <dbReference type="ARBA" id="ARBA00022515"/>
    </source>
</evidence>
<dbReference type="Pfam" id="PF03796">
    <property type="entry name" value="DnaB_C"/>
    <property type="match status" value="1"/>
</dbReference>
<evidence type="ECO:0000256" key="4">
    <source>
        <dbReference type="ARBA" id="ARBA00022741"/>
    </source>
</evidence>